<dbReference type="GO" id="GO:0022857">
    <property type="term" value="F:transmembrane transporter activity"/>
    <property type="evidence" value="ECO:0007669"/>
    <property type="project" value="InterPro"/>
</dbReference>
<organism evidence="6 7">
    <name type="scientific">Aquipluma nitroreducens</name>
    <dbReference type="NCBI Taxonomy" id="2010828"/>
    <lineage>
        <taxon>Bacteria</taxon>
        <taxon>Pseudomonadati</taxon>
        <taxon>Bacteroidota</taxon>
        <taxon>Bacteroidia</taxon>
        <taxon>Marinilabiliales</taxon>
        <taxon>Prolixibacteraceae</taxon>
        <taxon>Aquipluma</taxon>
    </lineage>
</organism>
<keyword evidence="2 4" id="KW-1133">Transmembrane helix</keyword>
<evidence type="ECO:0000256" key="4">
    <source>
        <dbReference type="SAM" id="Phobius"/>
    </source>
</evidence>
<evidence type="ECO:0000256" key="1">
    <source>
        <dbReference type="ARBA" id="ARBA00022692"/>
    </source>
</evidence>
<dbReference type="InterPro" id="IPR036259">
    <property type="entry name" value="MFS_trans_sf"/>
</dbReference>
<feature type="domain" description="Major facilitator superfamily (MFS) profile" evidence="5">
    <location>
        <begin position="11"/>
        <end position="400"/>
    </location>
</feature>
<dbReference type="CDD" id="cd17353">
    <property type="entry name" value="MFS_OFA_like"/>
    <property type="match status" value="1"/>
</dbReference>
<protein>
    <submittedName>
        <fullName evidence="6">Oxalate/formate antiporter</fullName>
    </submittedName>
</protein>
<keyword evidence="1 4" id="KW-0812">Transmembrane</keyword>
<feature type="transmembrane region" description="Helical" evidence="4">
    <location>
        <begin position="9"/>
        <end position="27"/>
    </location>
</feature>
<evidence type="ECO:0000313" key="7">
    <source>
        <dbReference type="Proteomes" id="UP001193389"/>
    </source>
</evidence>
<keyword evidence="3 4" id="KW-0472">Membrane</keyword>
<feature type="transmembrane region" description="Helical" evidence="4">
    <location>
        <begin position="255"/>
        <end position="275"/>
    </location>
</feature>
<feature type="transmembrane region" description="Helical" evidence="4">
    <location>
        <begin position="47"/>
        <end position="64"/>
    </location>
</feature>
<evidence type="ECO:0000256" key="3">
    <source>
        <dbReference type="ARBA" id="ARBA00023136"/>
    </source>
</evidence>
<dbReference type="InterPro" id="IPR020846">
    <property type="entry name" value="MFS_dom"/>
</dbReference>
<feature type="transmembrane region" description="Helical" evidence="4">
    <location>
        <begin position="134"/>
        <end position="151"/>
    </location>
</feature>
<dbReference type="KEGG" id="anf:AQPE_2841"/>
<gene>
    <name evidence="6" type="ORF">AQPE_2841</name>
</gene>
<dbReference type="SUPFAM" id="SSF103473">
    <property type="entry name" value="MFS general substrate transporter"/>
    <property type="match status" value="1"/>
</dbReference>
<proteinExistence type="predicted"/>
<dbReference type="PANTHER" id="PTHR11360:SF304">
    <property type="entry name" value="MFS DOMAIN-CONTAINING PROTEIN"/>
    <property type="match status" value="1"/>
</dbReference>
<accession>A0A5K7SB62</accession>
<dbReference type="PROSITE" id="PS50850">
    <property type="entry name" value="MFS"/>
    <property type="match status" value="1"/>
</dbReference>
<reference evidence="6" key="1">
    <citation type="journal article" date="2020" name="Int. J. Syst. Evol. Microbiol.">
        <title>Aquipluma nitroreducens gen. nov. sp. nov., a novel facultatively anaerobic bacterium isolated from a freshwater lake.</title>
        <authorList>
            <person name="Watanabe M."/>
            <person name="Kojima H."/>
            <person name="Fukui M."/>
        </authorList>
    </citation>
    <scope>NUCLEOTIDE SEQUENCE</scope>
    <source>
        <strain evidence="6">MeG22</strain>
    </source>
</reference>
<feature type="transmembrane region" description="Helical" evidence="4">
    <location>
        <begin position="101"/>
        <end position="122"/>
    </location>
</feature>
<name>A0A5K7SB62_9BACT</name>
<dbReference type="Gene3D" id="1.20.1250.20">
    <property type="entry name" value="MFS general substrate transporter like domains"/>
    <property type="match status" value="2"/>
</dbReference>
<dbReference type="EMBL" id="AP018694">
    <property type="protein sequence ID" value="BBE18677.1"/>
    <property type="molecule type" value="Genomic_DNA"/>
</dbReference>
<evidence type="ECO:0000313" key="6">
    <source>
        <dbReference type="EMBL" id="BBE18677.1"/>
    </source>
</evidence>
<dbReference type="AlphaFoldDB" id="A0A5K7SB62"/>
<dbReference type="Pfam" id="PF07690">
    <property type="entry name" value="MFS_1"/>
    <property type="match status" value="1"/>
</dbReference>
<feature type="transmembrane region" description="Helical" evidence="4">
    <location>
        <begin position="287"/>
        <end position="305"/>
    </location>
</feature>
<dbReference type="InterPro" id="IPR011701">
    <property type="entry name" value="MFS"/>
</dbReference>
<feature type="transmembrane region" description="Helical" evidence="4">
    <location>
        <begin position="76"/>
        <end position="95"/>
    </location>
</feature>
<feature type="transmembrane region" description="Helical" evidence="4">
    <location>
        <begin position="311"/>
        <end position="330"/>
    </location>
</feature>
<dbReference type="PANTHER" id="PTHR11360">
    <property type="entry name" value="MONOCARBOXYLATE TRANSPORTER"/>
    <property type="match status" value="1"/>
</dbReference>
<evidence type="ECO:0000256" key="2">
    <source>
        <dbReference type="ARBA" id="ARBA00022989"/>
    </source>
</evidence>
<feature type="transmembrane region" description="Helical" evidence="4">
    <location>
        <begin position="342"/>
        <end position="363"/>
    </location>
</feature>
<feature type="transmembrane region" description="Helical" evidence="4">
    <location>
        <begin position="375"/>
        <end position="395"/>
    </location>
</feature>
<evidence type="ECO:0000259" key="5">
    <source>
        <dbReference type="PROSITE" id="PS50850"/>
    </source>
</evidence>
<feature type="transmembrane region" description="Helical" evidence="4">
    <location>
        <begin position="163"/>
        <end position="187"/>
    </location>
</feature>
<dbReference type="InterPro" id="IPR050327">
    <property type="entry name" value="Proton-linked_MCT"/>
</dbReference>
<feature type="transmembrane region" description="Helical" evidence="4">
    <location>
        <begin position="222"/>
        <end position="243"/>
    </location>
</feature>
<sequence length="402" mass="42499">MNKTTNNRGWIITFAALGINLIMGTLYSWGVIKKALVSDWHWTNTDAALPFTVSAAVFAFTMIFAGRAQDKFGPKLVTIFGGIMLGGGLILSGFATSLMTMVFTFGVIGSIGIGLGYSAATPCAMKWFDSSKKGLIAGIVVSGVGLSPVYMTPITSTLLKAYGISNTFIILGVFAIAVVSVLSMFLADPTEDQAPKASAKQAASTQKGNDYTWSEVAKTPQFYLLWVMYLLAATAGLMLIAHLPSIAVAQADWKTAGFMLVVILSIFNAIGRLGAGALSDKVGRTRAMMIVFMIQAVNMFLFAFYTSIPMLVVGSAIAGISYGAVFSLFPTTTAEYFGMKNLGVNYGMIFTGWGIAGVVGPMLGGMVADKTGSYSNGYLVAGVFLILATILVSLLKAPKTRT</sequence>
<keyword evidence="7" id="KW-1185">Reference proteome</keyword>
<dbReference type="Proteomes" id="UP001193389">
    <property type="component" value="Chromosome"/>
</dbReference>
<dbReference type="RefSeq" id="WP_318346992.1">
    <property type="nucleotide sequence ID" value="NZ_AP018694.1"/>
</dbReference>